<gene>
    <name evidence="2" type="ORF">BC739_000408</name>
</gene>
<dbReference type="Gene3D" id="3.40.50.2000">
    <property type="entry name" value="Glycogen Phosphorylase B"/>
    <property type="match status" value="2"/>
</dbReference>
<dbReference type="RefSeq" id="WP_182836089.1">
    <property type="nucleotide sequence ID" value="NZ_BAAABQ010000046.1"/>
</dbReference>
<keyword evidence="3" id="KW-1185">Reference proteome</keyword>
<dbReference type="GO" id="GO:0016757">
    <property type="term" value="F:glycosyltransferase activity"/>
    <property type="evidence" value="ECO:0007669"/>
    <property type="project" value="UniProtKB-KW"/>
</dbReference>
<name>A0ABR6B8Z0_9PSEU</name>
<dbReference type="InterPro" id="IPR050426">
    <property type="entry name" value="Glycosyltransferase_28"/>
</dbReference>
<dbReference type="Proteomes" id="UP000517916">
    <property type="component" value="Unassembled WGS sequence"/>
</dbReference>
<organism evidence="2 3">
    <name type="scientific">Kutzneria viridogrisea</name>
    <dbReference type="NCBI Taxonomy" id="47990"/>
    <lineage>
        <taxon>Bacteria</taxon>
        <taxon>Bacillati</taxon>
        <taxon>Actinomycetota</taxon>
        <taxon>Actinomycetes</taxon>
        <taxon>Pseudonocardiales</taxon>
        <taxon>Pseudonocardiaceae</taxon>
        <taxon>Kutzneria</taxon>
    </lineage>
</organism>
<keyword evidence="2" id="KW-0328">Glycosyltransferase</keyword>
<dbReference type="CDD" id="cd03784">
    <property type="entry name" value="GT1_Gtf-like"/>
    <property type="match status" value="1"/>
</dbReference>
<dbReference type="InterPro" id="IPR002213">
    <property type="entry name" value="UDP_glucos_trans"/>
</dbReference>
<dbReference type="EMBL" id="JACJID010000001">
    <property type="protein sequence ID" value="MBA8923211.1"/>
    <property type="molecule type" value="Genomic_DNA"/>
</dbReference>
<evidence type="ECO:0000313" key="2">
    <source>
        <dbReference type="EMBL" id="MBA8923211.1"/>
    </source>
</evidence>
<evidence type="ECO:0000259" key="1">
    <source>
        <dbReference type="Pfam" id="PF06722"/>
    </source>
</evidence>
<sequence>MHVLATVTGNASHTRSLTIALRPLIEAGHQVTIAAPPELAPLLDSLGAEVHAALPGFENMLRDPERAAKMRELAASTDTTTQISWITSAPFVLEAARTVIALAETVRPDVIVRDDAEFGAVLAGEHLGIPHVSLCGGASNLLDPALAIEGLNGHWAALGHAEPLPAEAIYRHGRADYVPAAFDFAVHDTGLVRRYRQPVLTRAGERLPEWIAELSGQSPFVYASLGTALPMVVAREPDSIPMPMTTDPVRSLASIIAAVSELDCVALVSTGGLPTPATPPPAHVHVVEHAPQPLVLEVADLFITHGGYNSVREALRSATPMLVIPGFGDQPHDGARVTELGLGEMTTEPSPERVAQLAGQILGQPGYTRRARQARAHVLALPPLEQFVEDLQALVDGAALVTAS</sequence>
<protein>
    <submittedName>
        <fullName evidence="2">N-glycosyltransferase</fullName>
        <ecNumber evidence="2">2.4.1.-</ecNumber>
    </submittedName>
</protein>
<evidence type="ECO:0000313" key="3">
    <source>
        <dbReference type="Proteomes" id="UP000517916"/>
    </source>
</evidence>
<accession>A0ABR6B8Z0</accession>
<dbReference type="Pfam" id="PF06722">
    <property type="entry name" value="EryCIII-like_C"/>
    <property type="match status" value="1"/>
</dbReference>
<dbReference type="SUPFAM" id="SSF53756">
    <property type="entry name" value="UDP-Glycosyltransferase/glycogen phosphorylase"/>
    <property type="match status" value="1"/>
</dbReference>
<dbReference type="PANTHER" id="PTHR48050">
    <property type="entry name" value="STEROL 3-BETA-GLUCOSYLTRANSFERASE"/>
    <property type="match status" value="1"/>
</dbReference>
<dbReference type="EC" id="2.4.1.-" evidence="2"/>
<feature type="domain" description="Erythromycin biosynthesis protein CIII-like C-terminal" evidence="1">
    <location>
        <begin position="281"/>
        <end position="394"/>
    </location>
</feature>
<dbReference type="InterPro" id="IPR010610">
    <property type="entry name" value="EryCIII-like_C"/>
</dbReference>
<reference evidence="2 3" key="1">
    <citation type="submission" date="2020-08" db="EMBL/GenBank/DDBJ databases">
        <title>Genomic Encyclopedia of Archaeal and Bacterial Type Strains, Phase II (KMG-II): from individual species to whole genera.</title>
        <authorList>
            <person name="Goeker M."/>
        </authorList>
    </citation>
    <scope>NUCLEOTIDE SEQUENCE [LARGE SCALE GENOMIC DNA]</scope>
    <source>
        <strain evidence="2 3">DSM 43850</strain>
    </source>
</reference>
<keyword evidence="2" id="KW-0808">Transferase</keyword>
<comment type="caution">
    <text evidence="2">The sequence shown here is derived from an EMBL/GenBank/DDBJ whole genome shotgun (WGS) entry which is preliminary data.</text>
</comment>
<dbReference type="PANTHER" id="PTHR48050:SF13">
    <property type="entry name" value="STEROL 3-BETA-GLUCOSYLTRANSFERASE UGT80A2"/>
    <property type="match status" value="1"/>
</dbReference>
<proteinExistence type="predicted"/>